<evidence type="ECO:0000313" key="2">
    <source>
        <dbReference type="EnsemblPlants" id="ONIVA03G19510.1"/>
    </source>
</evidence>
<accession>A0A0E0GMS8</accession>
<dbReference type="Gene3D" id="1.20.1280.50">
    <property type="match status" value="1"/>
</dbReference>
<dbReference type="PROSITE" id="PS50181">
    <property type="entry name" value="FBOX"/>
    <property type="match status" value="1"/>
</dbReference>
<reference evidence="2" key="2">
    <citation type="submission" date="2018-04" db="EMBL/GenBank/DDBJ databases">
        <title>OnivRS2 (Oryza nivara Reference Sequence Version 2).</title>
        <authorList>
            <person name="Zhang J."/>
            <person name="Kudrna D."/>
            <person name="Lee S."/>
            <person name="Talag J."/>
            <person name="Rajasekar S."/>
            <person name="Welchert J."/>
            <person name="Hsing Y.-I."/>
            <person name="Wing R.A."/>
        </authorList>
    </citation>
    <scope>NUCLEOTIDE SEQUENCE [LARGE SCALE GENOMIC DNA]</scope>
    <source>
        <strain evidence="2">SL10</strain>
    </source>
</reference>
<name>A0A0E0GMS8_ORYNI</name>
<dbReference type="Pfam" id="PF00646">
    <property type="entry name" value="F-box"/>
    <property type="match status" value="1"/>
</dbReference>
<proteinExistence type="predicted"/>
<dbReference type="PANTHER" id="PTHR31672:SF2">
    <property type="entry name" value="F-BOX DOMAIN-CONTAINING PROTEIN"/>
    <property type="match status" value="1"/>
</dbReference>
<dbReference type="eggNOG" id="ENOG502SX3H">
    <property type="taxonomic scope" value="Eukaryota"/>
</dbReference>
<evidence type="ECO:0000259" key="1">
    <source>
        <dbReference type="PROSITE" id="PS50181"/>
    </source>
</evidence>
<protein>
    <recommendedName>
        <fullName evidence="1">F-box domain-containing protein</fullName>
    </recommendedName>
</protein>
<dbReference type="EnsemblPlants" id="ONIVA03G19510.1">
    <property type="protein sequence ID" value="ONIVA03G19510.1"/>
    <property type="gene ID" value="ONIVA03G19510"/>
</dbReference>
<dbReference type="PANTHER" id="PTHR31672">
    <property type="entry name" value="BNACNNG10540D PROTEIN"/>
    <property type="match status" value="1"/>
</dbReference>
<dbReference type="Gramene" id="ONIVA03G19510.1">
    <property type="protein sequence ID" value="ONIVA03G19510.1"/>
    <property type="gene ID" value="ONIVA03G19510"/>
</dbReference>
<dbReference type="SUPFAM" id="SSF81383">
    <property type="entry name" value="F-box domain"/>
    <property type="match status" value="1"/>
</dbReference>
<sequence length="451" mass="49167">MDNAAPPPSSGAAGKEMATAEALPDDLLDEILLRLPARSILRCRAVCKAWRSRTSQPYFLRAHAARSRIIAAAVVDTTVIPDGEVCTTISIRPLGDGDGDSSGAAMSSSSSSFASVRFDSRPFVLGSWDGVVCLVPGATAGVVRPRSRIDRYVLVNPLTKACTSVPPPATRGIVISGYAHPTTSRYHLLHADDVYPYHHTAAATIRILQVGDNNAWRKIVISHPTGVESRSCIRFPGAPPVSLHGCLHWLVASSSSASASARPLLSVFDMEREEFRLMDAPEQWACHANPPSDMVSVQIARCSGKLCAFVNEPSASALGMWMLEDYSDPSSWWLERRIDYSRHGAGSLNVARTFRNQFSATTTAVEMLPDGVNDSDGGGGGEEIMFLFKKFYMREAVYNVGRAAWRWRRILPTTRRVMAHKECVLSREVNFGGAAHFVEESDIGGHRCFCI</sequence>
<dbReference type="InterPro" id="IPR017451">
    <property type="entry name" value="F-box-assoc_interact_dom"/>
</dbReference>
<dbReference type="InterPro" id="IPR050796">
    <property type="entry name" value="SCF_F-box_component"/>
</dbReference>
<feature type="domain" description="F-box" evidence="1">
    <location>
        <begin position="17"/>
        <end position="63"/>
    </location>
</feature>
<dbReference type="Pfam" id="PF08268">
    <property type="entry name" value="FBA_3"/>
    <property type="match status" value="1"/>
</dbReference>
<dbReference type="InterPro" id="IPR013187">
    <property type="entry name" value="F-box-assoc_dom_typ3"/>
</dbReference>
<keyword evidence="3" id="KW-1185">Reference proteome</keyword>
<dbReference type="InterPro" id="IPR001810">
    <property type="entry name" value="F-box_dom"/>
</dbReference>
<dbReference type="SMART" id="SM00256">
    <property type="entry name" value="FBOX"/>
    <property type="match status" value="1"/>
</dbReference>
<dbReference type="HOGENOM" id="CLU_038874_0_0_1"/>
<dbReference type="OMA" id="MAHKECV"/>
<dbReference type="AlphaFoldDB" id="A0A0E0GMS8"/>
<dbReference type="NCBIfam" id="TIGR01640">
    <property type="entry name" value="F_box_assoc_1"/>
    <property type="match status" value="1"/>
</dbReference>
<dbReference type="CDD" id="cd22157">
    <property type="entry name" value="F-box_AtFBW1-like"/>
    <property type="match status" value="1"/>
</dbReference>
<dbReference type="InterPro" id="IPR036047">
    <property type="entry name" value="F-box-like_dom_sf"/>
</dbReference>
<organism evidence="2">
    <name type="scientific">Oryza nivara</name>
    <name type="common">Indian wild rice</name>
    <name type="synonym">Oryza sativa f. spontanea</name>
    <dbReference type="NCBI Taxonomy" id="4536"/>
    <lineage>
        <taxon>Eukaryota</taxon>
        <taxon>Viridiplantae</taxon>
        <taxon>Streptophyta</taxon>
        <taxon>Embryophyta</taxon>
        <taxon>Tracheophyta</taxon>
        <taxon>Spermatophyta</taxon>
        <taxon>Magnoliopsida</taxon>
        <taxon>Liliopsida</taxon>
        <taxon>Poales</taxon>
        <taxon>Poaceae</taxon>
        <taxon>BOP clade</taxon>
        <taxon>Oryzoideae</taxon>
        <taxon>Oryzeae</taxon>
        <taxon>Oryzinae</taxon>
        <taxon>Oryza</taxon>
    </lineage>
</organism>
<reference evidence="2" key="1">
    <citation type="submission" date="2015-04" db="UniProtKB">
        <authorList>
            <consortium name="EnsemblPlants"/>
        </authorList>
    </citation>
    <scope>IDENTIFICATION</scope>
    <source>
        <strain evidence="2">SL10</strain>
    </source>
</reference>
<dbReference type="Proteomes" id="UP000006591">
    <property type="component" value="Chromosome 3"/>
</dbReference>
<evidence type="ECO:0000313" key="3">
    <source>
        <dbReference type="Proteomes" id="UP000006591"/>
    </source>
</evidence>